<dbReference type="RefSeq" id="WP_095135304.1">
    <property type="nucleotide sequence ID" value="NZ_NIBG01000026.1"/>
</dbReference>
<dbReference type="InterPro" id="IPR016169">
    <property type="entry name" value="FAD-bd_PCMH_sub2"/>
</dbReference>
<keyword evidence="2" id="KW-0560">Oxidoreductase</keyword>
<dbReference type="InterPro" id="IPR016166">
    <property type="entry name" value="FAD-bd_PCMH"/>
</dbReference>
<proteinExistence type="predicted"/>
<dbReference type="Gene3D" id="3.30.465.10">
    <property type="match status" value="1"/>
</dbReference>
<dbReference type="InterPro" id="IPR002346">
    <property type="entry name" value="Mopterin_DH_FAD-bd"/>
</dbReference>
<accession>A0A267MD34</accession>
<dbReference type="InterPro" id="IPR051312">
    <property type="entry name" value="Diverse_Substr_Oxidored"/>
</dbReference>
<evidence type="ECO:0000256" key="2">
    <source>
        <dbReference type="ARBA" id="ARBA00023002"/>
    </source>
</evidence>
<sequence>MIGFQYYRPDNLEIASEILIKNGTYTHILNGGTDLIERIKNETVKADILVDIKGIEALHKIDFVEDKGLYIGACATLKDLINSNVVQEKYRILIDSMESIGTERIRKRGTVIGNICNGSYLGDTLTTLIILDTEVMIYSYVRGERQIPIDEFLTWTGTTSLKRGEIVKGIKIPYHEYIDGGFIKIYKNKGNLSITNLSIGKINDEYRIAFYMPGSTPVRIREVEEFLKGRKITEYDIYKVAKMAENKVIEKDSFNLLKKDDVKQIKDLIKYVFLAFSKEPD</sequence>
<evidence type="ECO:0000313" key="4">
    <source>
        <dbReference type="EMBL" id="PAB57367.1"/>
    </source>
</evidence>
<dbReference type="SUPFAM" id="SSF55447">
    <property type="entry name" value="CO dehydrogenase flavoprotein C-terminal domain-like"/>
    <property type="match status" value="1"/>
</dbReference>
<keyword evidence="5" id="KW-1185">Reference proteome</keyword>
<dbReference type="AlphaFoldDB" id="A0A267MD34"/>
<dbReference type="PANTHER" id="PTHR42659">
    <property type="entry name" value="XANTHINE DEHYDROGENASE SUBUNIT C-RELATED"/>
    <property type="match status" value="1"/>
</dbReference>
<dbReference type="InterPro" id="IPR036318">
    <property type="entry name" value="FAD-bd_PCMH-like_sf"/>
</dbReference>
<dbReference type="Gene3D" id="3.30.390.50">
    <property type="entry name" value="CO dehydrogenase flavoprotein, C-terminal domain"/>
    <property type="match status" value="1"/>
</dbReference>
<organism evidence="4 5">
    <name type="scientific">Anaeromicrobium sediminis</name>
    <dbReference type="NCBI Taxonomy" id="1478221"/>
    <lineage>
        <taxon>Bacteria</taxon>
        <taxon>Bacillati</taxon>
        <taxon>Bacillota</taxon>
        <taxon>Clostridia</taxon>
        <taxon>Peptostreptococcales</taxon>
        <taxon>Thermotaleaceae</taxon>
        <taxon>Anaeromicrobium</taxon>
    </lineage>
</organism>
<feature type="domain" description="FAD-binding PCMH-type" evidence="3">
    <location>
        <begin position="1"/>
        <end position="177"/>
    </location>
</feature>
<protein>
    <recommendedName>
        <fullName evidence="3">FAD-binding PCMH-type domain-containing protein</fullName>
    </recommendedName>
</protein>
<comment type="caution">
    <text evidence="4">The sequence shown here is derived from an EMBL/GenBank/DDBJ whole genome shotgun (WGS) entry which is preliminary data.</text>
</comment>
<dbReference type="Pfam" id="PF00941">
    <property type="entry name" value="FAD_binding_5"/>
    <property type="match status" value="1"/>
</dbReference>
<dbReference type="InterPro" id="IPR036683">
    <property type="entry name" value="CO_DH_flav_C_dom_sf"/>
</dbReference>
<reference evidence="4 5" key="1">
    <citation type="submission" date="2017-06" db="EMBL/GenBank/DDBJ databases">
        <title>Draft genome sequence of anaerobic fermentative bacterium Anaeromicrobium sediminis DY2726D isolated from West Pacific Ocean sediments.</title>
        <authorList>
            <person name="Zeng X."/>
        </authorList>
    </citation>
    <scope>NUCLEOTIDE SEQUENCE [LARGE SCALE GENOMIC DNA]</scope>
    <source>
        <strain evidence="4 5">DY2726D</strain>
    </source>
</reference>
<evidence type="ECO:0000259" key="3">
    <source>
        <dbReference type="PROSITE" id="PS51387"/>
    </source>
</evidence>
<dbReference type="SUPFAM" id="SSF56176">
    <property type="entry name" value="FAD-binding/transporter-associated domain-like"/>
    <property type="match status" value="1"/>
</dbReference>
<dbReference type="PROSITE" id="PS51387">
    <property type="entry name" value="FAD_PCMH"/>
    <property type="match status" value="1"/>
</dbReference>
<dbReference type="OrthoDB" id="9789842at2"/>
<dbReference type="GO" id="GO:0071949">
    <property type="term" value="F:FAD binding"/>
    <property type="evidence" value="ECO:0007669"/>
    <property type="project" value="InterPro"/>
</dbReference>
<name>A0A267MD34_9FIRM</name>
<keyword evidence="1" id="KW-0285">Flavoprotein</keyword>
<dbReference type="GO" id="GO:0016491">
    <property type="term" value="F:oxidoreductase activity"/>
    <property type="evidence" value="ECO:0007669"/>
    <property type="project" value="UniProtKB-KW"/>
</dbReference>
<dbReference type="Proteomes" id="UP000216024">
    <property type="component" value="Unassembled WGS sequence"/>
</dbReference>
<dbReference type="PANTHER" id="PTHR42659:SF9">
    <property type="entry name" value="XANTHINE DEHYDROGENASE FAD-BINDING SUBUNIT XDHB-RELATED"/>
    <property type="match status" value="1"/>
</dbReference>
<evidence type="ECO:0000313" key="5">
    <source>
        <dbReference type="Proteomes" id="UP000216024"/>
    </source>
</evidence>
<dbReference type="Gene3D" id="3.30.43.10">
    <property type="entry name" value="Uridine Diphospho-n-acetylenolpyruvylglucosamine Reductase, domain 2"/>
    <property type="match status" value="1"/>
</dbReference>
<dbReference type="EMBL" id="NIBG01000026">
    <property type="protein sequence ID" value="PAB57367.1"/>
    <property type="molecule type" value="Genomic_DNA"/>
</dbReference>
<gene>
    <name evidence="4" type="ORF">CCE28_18890</name>
</gene>
<dbReference type="InterPro" id="IPR016167">
    <property type="entry name" value="FAD-bd_PCMH_sub1"/>
</dbReference>
<evidence type="ECO:0000256" key="1">
    <source>
        <dbReference type="ARBA" id="ARBA00022630"/>
    </source>
</evidence>